<sequence>MSASRVAEPAPRSRPGRPRSEASRAAVLRATSELLHEVGLRAMTTEEIANRSGASKATIYKWWPNKYAVAIEAFLSEITAESQDPDTGSARDDLTAVVRGLMHFYSGPSGRVFAQLVGEAQADPLVHRELRTNLVESRRDTFRAIWMRGVERGEFRADVDPDAALDVIIGPPLYRLLFGQGELTDAAADTLVDVAIRGLAAGD</sequence>
<dbReference type="PRINTS" id="PR00455">
    <property type="entry name" value="HTHTETR"/>
</dbReference>
<dbReference type="PANTHER" id="PTHR30055">
    <property type="entry name" value="HTH-TYPE TRANSCRIPTIONAL REGULATOR RUTR"/>
    <property type="match status" value="1"/>
</dbReference>
<evidence type="ECO:0000313" key="10">
    <source>
        <dbReference type="Proteomes" id="UP000465302"/>
    </source>
</evidence>
<dbReference type="InterPro" id="IPR050109">
    <property type="entry name" value="HTH-type_TetR-like_transc_reg"/>
</dbReference>
<keyword evidence="1" id="KW-0805">Transcription regulation</keyword>
<accession>A0A2A7MTB1</accession>
<dbReference type="Gene3D" id="1.10.10.60">
    <property type="entry name" value="Homeodomain-like"/>
    <property type="match status" value="1"/>
</dbReference>
<dbReference type="Proteomes" id="UP000465302">
    <property type="component" value="Unassembled WGS sequence"/>
</dbReference>
<dbReference type="InterPro" id="IPR001647">
    <property type="entry name" value="HTH_TetR"/>
</dbReference>
<dbReference type="Gene3D" id="1.10.357.10">
    <property type="entry name" value="Tetracycline Repressor, domain 2"/>
    <property type="match status" value="1"/>
</dbReference>
<evidence type="ECO:0000259" key="6">
    <source>
        <dbReference type="PROSITE" id="PS50977"/>
    </source>
</evidence>
<evidence type="ECO:0000313" key="8">
    <source>
        <dbReference type="EMBL" id="PEG34955.1"/>
    </source>
</evidence>
<reference evidence="7" key="3">
    <citation type="submission" date="2020-02" db="EMBL/GenBank/DDBJ databases">
        <authorList>
            <person name="Matsumoto Y."/>
            <person name="Motooka D."/>
            <person name="Nakamura S."/>
        </authorList>
    </citation>
    <scope>NUCLEOTIDE SEQUENCE</scope>
    <source>
        <strain evidence="7">JCM 6377</strain>
    </source>
</reference>
<evidence type="ECO:0000313" key="9">
    <source>
        <dbReference type="Proteomes" id="UP000220914"/>
    </source>
</evidence>
<dbReference type="OrthoDB" id="9796019at2"/>
<dbReference type="AlphaFoldDB" id="A0A2A7MTB1"/>
<keyword evidence="3" id="KW-0804">Transcription</keyword>
<proteinExistence type="predicted"/>
<reference evidence="8 9" key="1">
    <citation type="submission" date="2017-10" db="EMBL/GenBank/DDBJ databases">
        <title>The new phylogeny of genus Mycobacterium.</title>
        <authorList>
            <person name="Tortoli E."/>
            <person name="Trovato A."/>
            <person name="Cirillo D.M."/>
        </authorList>
    </citation>
    <scope>NUCLEOTIDE SEQUENCE [LARGE SCALE GENOMIC DNA]</scope>
    <source>
        <strain evidence="8 9">CCUG37673</strain>
    </source>
</reference>
<keyword evidence="9" id="KW-1185">Reference proteome</keyword>
<gene>
    <name evidence="8" type="ORF">CQY20_23565</name>
    <name evidence="7" type="ORF">MAGR_50990</name>
</gene>
<reference evidence="7 10" key="2">
    <citation type="journal article" date="2019" name="Emerg. Microbes Infect.">
        <title>Comprehensive subspecies identification of 175 nontuberculous mycobacteria species based on 7547 genomic profiles.</title>
        <authorList>
            <person name="Matsumoto Y."/>
            <person name="Kinjo T."/>
            <person name="Motooka D."/>
            <person name="Nabeya D."/>
            <person name="Jung N."/>
            <person name="Uechi K."/>
            <person name="Horii T."/>
            <person name="Iida T."/>
            <person name="Fujita J."/>
            <person name="Nakamura S."/>
        </authorList>
    </citation>
    <scope>NUCLEOTIDE SEQUENCE [LARGE SCALE GENOMIC DNA]</scope>
    <source>
        <strain evidence="7 10">JCM 6377</strain>
    </source>
</reference>
<comment type="caution">
    <text evidence="8">The sequence shown here is derived from an EMBL/GenBank/DDBJ whole genome shotgun (WGS) entry which is preliminary data.</text>
</comment>
<dbReference type="EMBL" id="BLKS01000001">
    <property type="protein sequence ID" value="GFG53658.1"/>
    <property type="molecule type" value="Genomic_DNA"/>
</dbReference>
<dbReference type="GO" id="GO:0003700">
    <property type="term" value="F:DNA-binding transcription factor activity"/>
    <property type="evidence" value="ECO:0007669"/>
    <property type="project" value="TreeGrafter"/>
</dbReference>
<dbReference type="SUPFAM" id="SSF46689">
    <property type="entry name" value="Homeodomain-like"/>
    <property type="match status" value="1"/>
</dbReference>
<evidence type="ECO:0000256" key="2">
    <source>
        <dbReference type="ARBA" id="ARBA00023125"/>
    </source>
</evidence>
<evidence type="ECO:0000256" key="1">
    <source>
        <dbReference type="ARBA" id="ARBA00023015"/>
    </source>
</evidence>
<keyword evidence="2 4" id="KW-0238">DNA-binding</keyword>
<organism evidence="8 9">
    <name type="scientific">Mycolicibacterium agri</name>
    <name type="common">Mycobacterium agri</name>
    <dbReference type="NCBI Taxonomy" id="36811"/>
    <lineage>
        <taxon>Bacteria</taxon>
        <taxon>Bacillati</taxon>
        <taxon>Actinomycetota</taxon>
        <taxon>Actinomycetes</taxon>
        <taxon>Mycobacteriales</taxon>
        <taxon>Mycobacteriaceae</taxon>
        <taxon>Mycolicibacterium</taxon>
    </lineage>
</organism>
<dbReference type="SUPFAM" id="SSF48498">
    <property type="entry name" value="Tetracyclin repressor-like, C-terminal domain"/>
    <property type="match status" value="1"/>
</dbReference>
<feature type="region of interest" description="Disordered" evidence="5">
    <location>
        <begin position="1"/>
        <end position="23"/>
    </location>
</feature>
<dbReference type="PROSITE" id="PS50977">
    <property type="entry name" value="HTH_TETR_2"/>
    <property type="match status" value="1"/>
</dbReference>
<evidence type="ECO:0000256" key="4">
    <source>
        <dbReference type="PROSITE-ProRule" id="PRU00335"/>
    </source>
</evidence>
<name>A0A2A7MTB1_MYCAG</name>
<dbReference type="GO" id="GO:0000976">
    <property type="term" value="F:transcription cis-regulatory region binding"/>
    <property type="evidence" value="ECO:0007669"/>
    <property type="project" value="TreeGrafter"/>
</dbReference>
<feature type="DNA-binding region" description="H-T-H motif" evidence="4">
    <location>
        <begin position="44"/>
        <end position="63"/>
    </location>
</feature>
<evidence type="ECO:0000313" key="7">
    <source>
        <dbReference type="EMBL" id="GFG53658.1"/>
    </source>
</evidence>
<dbReference type="Pfam" id="PF00440">
    <property type="entry name" value="TetR_N"/>
    <property type="match status" value="1"/>
</dbReference>
<evidence type="ECO:0000256" key="3">
    <source>
        <dbReference type="ARBA" id="ARBA00023163"/>
    </source>
</evidence>
<dbReference type="InterPro" id="IPR036271">
    <property type="entry name" value="Tet_transcr_reg_TetR-rel_C_sf"/>
</dbReference>
<dbReference type="InterPro" id="IPR009057">
    <property type="entry name" value="Homeodomain-like_sf"/>
</dbReference>
<feature type="domain" description="HTH tetR-type" evidence="6">
    <location>
        <begin position="21"/>
        <end position="81"/>
    </location>
</feature>
<dbReference type="EMBL" id="PDCP01000053">
    <property type="protein sequence ID" value="PEG34955.1"/>
    <property type="molecule type" value="Genomic_DNA"/>
</dbReference>
<dbReference type="Pfam" id="PF16859">
    <property type="entry name" value="TetR_C_11"/>
    <property type="match status" value="1"/>
</dbReference>
<dbReference type="RefSeq" id="WP_097942497.1">
    <property type="nucleotide sequence ID" value="NZ_BLKS01000001.1"/>
</dbReference>
<dbReference type="PANTHER" id="PTHR30055:SF148">
    <property type="entry name" value="TETR-FAMILY TRANSCRIPTIONAL REGULATOR"/>
    <property type="match status" value="1"/>
</dbReference>
<protein>
    <submittedName>
        <fullName evidence="8">TetR family transcriptional regulator</fullName>
    </submittedName>
</protein>
<dbReference type="InterPro" id="IPR011075">
    <property type="entry name" value="TetR_C"/>
</dbReference>
<evidence type="ECO:0000256" key="5">
    <source>
        <dbReference type="SAM" id="MobiDB-lite"/>
    </source>
</evidence>
<dbReference type="Proteomes" id="UP000220914">
    <property type="component" value="Unassembled WGS sequence"/>
</dbReference>